<evidence type="ECO:0000256" key="12">
    <source>
        <dbReference type="ARBA" id="ARBA00022801"/>
    </source>
</evidence>
<keyword evidence="8 14" id="KW-0963">Cytoplasm</keyword>
<dbReference type="CDD" id="cd07182">
    <property type="entry name" value="RNase_HII_bacteria_HII_like"/>
    <property type="match status" value="1"/>
</dbReference>
<evidence type="ECO:0000256" key="8">
    <source>
        <dbReference type="ARBA" id="ARBA00022490"/>
    </source>
</evidence>
<dbReference type="AlphaFoldDB" id="A0A431WAW0"/>
<protein>
    <recommendedName>
        <fullName evidence="7 14">Ribonuclease HII</fullName>
        <shortName evidence="14">RNase HII</shortName>
        <ecNumber evidence="6 14">3.1.26.4</ecNumber>
    </recommendedName>
</protein>
<dbReference type="InterPro" id="IPR001352">
    <property type="entry name" value="RNase_HII/HIII"/>
</dbReference>
<dbReference type="InterPro" id="IPR024567">
    <property type="entry name" value="RNase_HII/HIII_dom"/>
</dbReference>
<name>A0A431WAW0_9GAMM</name>
<dbReference type="HAMAP" id="MF_00052_B">
    <property type="entry name" value="RNase_HII_B"/>
    <property type="match status" value="1"/>
</dbReference>
<dbReference type="EMBL" id="RXNV01000003">
    <property type="protein sequence ID" value="RTR32644.1"/>
    <property type="molecule type" value="Genomic_DNA"/>
</dbReference>
<dbReference type="FunFam" id="3.30.420.10:FF:000006">
    <property type="entry name" value="Ribonuclease HII"/>
    <property type="match status" value="1"/>
</dbReference>
<dbReference type="Pfam" id="PF01351">
    <property type="entry name" value="RNase_HII"/>
    <property type="match status" value="1"/>
</dbReference>
<gene>
    <name evidence="14" type="primary">rnhB</name>
    <name evidence="18" type="ORF">EKG39_09705</name>
</gene>
<proteinExistence type="inferred from homology"/>
<dbReference type="GO" id="GO:0006298">
    <property type="term" value="P:mismatch repair"/>
    <property type="evidence" value="ECO:0007669"/>
    <property type="project" value="TreeGrafter"/>
</dbReference>
<dbReference type="PROSITE" id="PS51975">
    <property type="entry name" value="RNASE_H_2"/>
    <property type="match status" value="1"/>
</dbReference>
<evidence type="ECO:0000256" key="3">
    <source>
        <dbReference type="ARBA" id="ARBA00004065"/>
    </source>
</evidence>
<keyword evidence="11 14" id="KW-0255">Endonuclease</keyword>
<evidence type="ECO:0000256" key="6">
    <source>
        <dbReference type="ARBA" id="ARBA00012180"/>
    </source>
</evidence>
<dbReference type="GO" id="GO:0032299">
    <property type="term" value="C:ribonuclease H2 complex"/>
    <property type="evidence" value="ECO:0007669"/>
    <property type="project" value="TreeGrafter"/>
</dbReference>
<comment type="cofactor">
    <cofactor evidence="2">
        <name>Mg(2+)</name>
        <dbReference type="ChEBI" id="CHEBI:18420"/>
    </cofactor>
</comment>
<keyword evidence="19" id="KW-1185">Reference proteome</keyword>
<dbReference type="Gene3D" id="3.30.420.10">
    <property type="entry name" value="Ribonuclease H-like superfamily/Ribonuclease H"/>
    <property type="match status" value="1"/>
</dbReference>
<evidence type="ECO:0000259" key="17">
    <source>
        <dbReference type="PROSITE" id="PS51975"/>
    </source>
</evidence>
<evidence type="ECO:0000256" key="13">
    <source>
        <dbReference type="ARBA" id="ARBA00023211"/>
    </source>
</evidence>
<reference evidence="18 19" key="1">
    <citation type="submission" date="2018-12" db="EMBL/GenBank/DDBJ databases">
        <authorList>
            <person name="Yu L."/>
        </authorList>
    </citation>
    <scope>NUCLEOTIDE SEQUENCE [LARGE SCALE GENOMIC DNA]</scope>
    <source>
        <strain evidence="18 19">HAW-EB5</strain>
    </source>
</reference>
<evidence type="ECO:0000256" key="2">
    <source>
        <dbReference type="ARBA" id="ARBA00001946"/>
    </source>
</evidence>
<comment type="catalytic activity">
    <reaction evidence="1 14 15 16">
        <text>Endonucleolytic cleavage to 5'-phosphomonoester.</text>
        <dbReference type="EC" id="3.1.26.4"/>
    </reaction>
</comment>
<comment type="function">
    <text evidence="3 14 16">Endonuclease that specifically degrades the RNA of RNA-DNA hybrids.</text>
</comment>
<dbReference type="InterPro" id="IPR012337">
    <property type="entry name" value="RNaseH-like_sf"/>
</dbReference>
<evidence type="ECO:0000256" key="7">
    <source>
        <dbReference type="ARBA" id="ARBA00019179"/>
    </source>
</evidence>
<comment type="similarity">
    <text evidence="5 14 16">Belongs to the RNase HII family.</text>
</comment>
<feature type="binding site" evidence="14 15">
    <location>
        <position position="25"/>
    </location>
    <ligand>
        <name>a divalent metal cation</name>
        <dbReference type="ChEBI" id="CHEBI:60240"/>
    </ligand>
</feature>
<evidence type="ECO:0000256" key="15">
    <source>
        <dbReference type="PROSITE-ProRule" id="PRU01319"/>
    </source>
</evidence>
<keyword evidence="12 14" id="KW-0378">Hydrolase</keyword>
<dbReference type="GO" id="GO:0030145">
    <property type="term" value="F:manganese ion binding"/>
    <property type="evidence" value="ECO:0007669"/>
    <property type="project" value="UniProtKB-UniRule"/>
</dbReference>
<dbReference type="RefSeq" id="WP_126505550.1">
    <property type="nucleotide sequence ID" value="NZ_RXNV01000003.1"/>
</dbReference>
<sequence length="213" mass="23055">MAVIKAITPEQVETLTSGLYAGVDEVGRGPLVGNVVTAAVILDPAKPIAGLNDSKKLSEKKREALFTEIHKKALAISIGYASPEEIDELNILHATMLAMQRAVAGLVIAPKSVLVDGNRTPAFFHGEEVDTNIESHAIIKGDGLVAGISAASIVAKVIRDREMDLLDMEHPQYGFAKHKGYPTKAHFEALELHGVLPEHRKSFRPVKERLAKK</sequence>
<evidence type="ECO:0000256" key="1">
    <source>
        <dbReference type="ARBA" id="ARBA00000077"/>
    </source>
</evidence>
<dbReference type="NCBIfam" id="NF000596">
    <property type="entry name" value="PRK00015.1-4"/>
    <property type="match status" value="1"/>
</dbReference>
<evidence type="ECO:0000256" key="9">
    <source>
        <dbReference type="ARBA" id="ARBA00022722"/>
    </source>
</evidence>
<keyword evidence="13 14" id="KW-0464">Manganese</keyword>
<dbReference type="OrthoDB" id="9803420at2"/>
<dbReference type="EC" id="3.1.26.4" evidence="6 14"/>
<feature type="domain" description="RNase H type-2" evidence="17">
    <location>
        <begin position="18"/>
        <end position="213"/>
    </location>
</feature>
<keyword evidence="9 14" id="KW-0540">Nuclease</keyword>
<evidence type="ECO:0000256" key="10">
    <source>
        <dbReference type="ARBA" id="ARBA00022723"/>
    </source>
</evidence>
<evidence type="ECO:0000256" key="4">
    <source>
        <dbReference type="ARBA" id="ARBA00004496"/>
    </source>
</evidence>
<feature type="binding site" evidence="14 15">
    <location>
        <position position="24"/>
    </location>
    <ligand>
        <name>a divalent metal cation</name>
        <dbReference type="ChEBI" id="CHEBI:60240"/>
    </ligand>
</feature>
<keyword evidence="10 14" id="KW-0479">Metal-binding</keyword>
<evidence type="ECO:0000313" key="18">
    <source>
        <dbReference type="EMBL" id="RTR32644.1"/>
    </source>
</evidence>
<dbReference type="Proteomes" id="UP000282060">
    <property type="component" value="Unassembled WGS sequence"/>
</dbReference>
<organism evidence="18 19">
    <name type="scientific">Shewanella atlantica</name>
    <dbReference type="NCBI Taxonomy" id="271099"/>
    <lineage>
        <taxon>Bacteria</taxon>
        <taxon>Pseudomonadati</taxon>
        <taxon>Pseudomonadota</taxon>
        <taxon>Gammaproteobacteria</taxon>
        <taxon>Alteromonadales</taxon>
        <taxon>Shewanellaceae</taxon>
        <taxon>Shewanella</taxon>
    </lineage>
</organism>
<dbReference type="GO" id="GO:0005737">
    <property type="term" value="C:cytoplasm"/>
    <property type="evidence" value="ECO:0007669"/>
    <property type="project" value="UniProtKB-SubCell"/>
</dbReference>
<evidence type="ECO:0000256" key="14">
    <source>
        <dbReference type="HAMAP-Rule" id="MF_00052"/>
    </source>
</evidence>
<evidence type="ECO:0000313" key="19">
    <source>
        <dbReference type="Proteomes" id="UP000282060"/>
    </source>
</evidence>
<evidence type="ECO:0000256" key="11">
    <source>
        <dbReference type="ARBA" id="ARBA00022759"/>
    </source>
</evidence>
<dbReference type="InterPro" id="IPR022898">
    <property type="entry name" value="RNase_HII"/>
</dbReference>
<dbReference type="GO" id="GO:0043137">
    <property type="term" value="P:DNA replication, removal of RNA primer"/>
    <property type="evidence" value="ECO:0007669"/>
    <property type="project" value="TreeGrafter"/>
</dbReference>
<comment type="cofactor">
    <cofactor evidence="14 15">
        <name>Mn(2+)</name>
        <dbReference type="ChEBI" id="CHEBI:29035"/>
    </cofactor>
    <cofactor evidence="14 15">
        <name>Mg(2+)</name>
        <dbReference type="ChEBI" id="CHEBI:18420"/>
    </cofactor>
    <text evidence="14 15">Manganese or magnesium. Binds 1 divalent metal ion per monomer in the absence of substrate. May bind a second metal ion after substrate binding.</text>
</comment>
<dbReference type="InterPro" id="IPR036397">
    <property type="entry name" value="RNaseH_sf"/>
</dbReference>
<evidence type="ECO:0000256" key="5">
    <source>
        <dbReference type="ARBA" id="ARBA00007383"/>
    </source>
</evidence>
<evidence type="ECO:0000256" key="16">
    <source>
        <dbReference type="RuleBase" id="RU003515"/>
    </source>
</evidence>
<dbReference type="GO" id="GO:0004523">
    <property type="term" value="F:RNA-DNA hybrid ribonuclease activity"/>
    <property type="evidence" value="ECO:0007669"/>
    <property type="project" value="UniProtKB-UniRule"/>
</dbReference>
<comment type="caution">
    <text evidence="18">The sequence shown here is derived from an EMBL/GenBank/DDBJ whole genome shotgun (WGS) entry which is preliminary data.</text>
</comment>
<feature type="binding site" evidence="14 15">
    <location>
        <position position="116"/>
    </location>
    <ligand>
        <name>a divalent metal cation</name>
        <dbReference type="ChEBI" id="CHEBI:60240"/>
    </ligand>
</feature>
<comment type="subcellular location">
    <subcellularLocation>
        <location evidence="4 14">Cytoplasm</location>
    </subcellularLocation>
</comment>
<dbReference type="SUPFAM" id="SSF53098">
    <property type="entry name" value="Ribonuclease H-like"/>
    <property type="match status" value="1"/>
</dbReference>
<dbReference type="NCBIfam" id="NF000595">
    <property type="entry name" value="PRK00015.1-3"/>
    <property type="match status" value="1"/>
</dbReference>
<dbReference type="GO" id="GO:0003723">
    <property type="term" value="F:RNA binding"/>
    <property type="evidence" value="ECO:0007669"/>
    <property type="project" value="UniProtKB-UniRule"/>
</dbReference>
<accession>A0A431WAW0</accession>
<dbReference type="PANTHER" id="PTHR10954:SF18">
    <property type="entry name" value="RIBONUCLEASE HII"/>
    <property type="match status" value="1"/>
</dbReference>
<dbReference type="PANTHER" id="PTHR10954">
    <property type="entry name" value="RIBONUCLEASE H2 SUBUNIT A"/>
    <property type="match status" value="1"/>
</dbReference>